<dbReference type="GO" id="GO:0016747">
    <property type="term" value="F:acyltransferase activity, transferring groups other than amino-acyl groups"/>
    <property type="evidence" value="ECO:0007669"/>
    <property type="project" value="InterPro"/>
</dbReference>
<evidence type="ECO:0000259" key="1">
    <source>
        <dbReference type="PROSITE" id="PS51186"/>
    </source>
</evidence>
<dbReference type="RefSeq" id="WP_016400190.1">
    <property type="nucleotide sequence ID" value="NZ_BARX01000002.1"/>
</dbReference>
<dbReference type="CDD" id="cd04301">
    <property type="entry name" value="NAT_SF"/>
    <property type="match status" value="1"/>
</dbReference>
<reference evidence="2" key="1">
    <citation type="journal article" date="2013" name="Genome Announc.">
        <title>Draft Genome Sequence of Agarivorans albus Strain MKT 106T, an Agarolytic Marine Bacterium.</title>
        <authorList>
            <person name="Yasuike M."/>
            <person name="Nakamura Y."/>
            <person name="Kai W."/>
            <person name="Fujiwara A."/>
            <person name="Fukui Y."/>
            <person name="Satomi M."/>
            <person name="Sano M."/>
        </authorList>
    </citation>
    <scope>NUCLEOTIDE SEQUENCE [LARGE SCALE GENOMIC DNA]</scope>
</reference>
<keyword evidence="3" id="KW-1185">Reference proteome</keyword>
<dbReference type="PROSITE" id="PS51186">
    <property type="entry name" value="GNAT"/>
    <property type="match status" value="1"/>
</dbReference>
<proteinExistence type="predicted"/>
<dbReference type="Pfam" id="PF00583">
    <property type="entry name" value="Acetyltransf_1"/>
    <property type="match status" value="1"/>
</dbReference>
<dbReference type="AlphaFoldDB" id="R9PGF9"/>
<dbReference type="Gene3D" id="3.40.630.80">
    <property type="match status" value="1"/>
</dbReference>
<dbReference type="Gene3D" id="3.40.630.30">
    <property type="match status" value="1"/>
</dbReference>
<feature type="domain" description="N-acetyltransferase" evidence="1">
    <location>
        <begin position="138"/>
        <end position="273"/>
    </location>
</feature>
<dbReference type="InterPro" id="IPR016181">
    <property type="entry name" value="Acyl_CoA_acyltransferase"/>
</dbReference>
<comment type="caution">
    <text evidence="2">The sequence shown here is derived from an EMBL/GenBank/DDBJ whole genome shotgun (WGS) entry which is preliminary data.</text>
</comment>
<sequence>MLEIKPVENQQQLSKLKQDYFAQSTAPLDGMWHFGFAPMAAHFGFYEHEALVGYCCINGEGYMLQFYLAPNANSDAKELFTLIAEQNSAVIGEVKGAFVSTAEPQYLSLCFDNSSAFTVNALMYQQVQRGSRSNQSALKLTLAQPEQLDQFVEFAASNIGAPEQWLSGYFGNLIKRNELFGYWLEGELLATGECRLFDEYQTDYADLGMIVAQSQRGKGIATQVLSSLVTLANERGLSPMCSTERVNTGAQKAIKRAGLTPLNRIIQIEFDQQ</sequence>
<evidence type="ECO:0000313" key="2">
    <source>
        <dbReference type="EMBL" id="GAD00422.1"/>
    </source>
</evidence>
<keyword evidence="2" id="KW-0808">Transferase</keyword>
<gene>
    <name evidence="2" type="ORF">AALB_0502</name>
</gene>
<dbReference type="SUPFAM" id="SSF55729">
    <property type="entry name" value="Acyl-CoA N-acyltransferases (Nat)"/>
    <property type="match status" value="1"/>
</dbReference>
<protein>
    <submittedName>
        <fullName evidence="2">Acetyltransferase</fullName>
    </submittedName>
</protein>
<accession>R9PGF9</accession>
<name>R9PGF9_AGAAL</name>
<dbReference type="Pfam" id="PF18015">
    <property type="entry name" value="Acetyltransf_19"/>
    <property type="match status" value="1"/>
</dbReference>
<dbReference type="OrthoDB" id="6103609at2"/>
<dbReference type="Proteomes" id="UP000014461">
    <property type="component" value="Unassembled WGS sequence"/>
</dbReference>
<organism evidence="2 3">
    <name type="scientific">Agarivorans albus MKT 106</name>
    <dbReference type="NCBI Taxonomy" id="1331007"/>
    <lineage>
        <taxon>Bacteria</taxon>
        <taxon>Pseudomonadati</taxon>
        <taxon>Pseudomonadota</taxon>
        <taxon>Gammaproteobacteria</taxon>
        <taxon>Alteromonadales</taxon>
        <taxon>Alteromonadaceae</taxon>
        <taxon>Agarivorans</taxon>
    </lineage>
</organism>
<evidence type="ECO:0000313" key="3">
    <source>
        <dbReference type="Proteomes" id="UP000014461"/>
    </source>
</evidence>
<dbReference type="InterPro" id="IPR000182">
    <property type="entry name" value="GNAT_dom"/>
</dbReference>
<dbReference type="InterPro" id="IPR040579">
    <property type="entry name" value="Acetyltransf_19"/>
</dbReference>
<dbReference type="EMBL" id="BARX01000002">
    <property type="protein sequence ID" value="GAD00422.1"/>
    <property type="molecule type" value="Genomic_DNA"/>
</dbReference>
<dbReference type="STRING" id="1331007.AALB_0502"/>